<keyword evidence="11" id="KW-1185">Reference proteome</keyword>
<dbReference type="SUPFAM" id="SSF52172">
    <property type="entry name" value="CheY-like"/>
    <property type="match status" value="1"/>
</dbReference>
<dbReference type="InterPro" id="IPR039420">
    <property type="entry name" value="WalR-like"/>
</dbReference>
<evidence type="ECO:0000256" key="7">
    <source>
        <dbReference type="PROSITE-ProRule" id="PRU01091"/>
    </source>
</evidence>
<dbReference type="SUPFAM" id="SSF46894">
    <property type="entry name" value="C-terminal effector domain of the bipartite response regulators"/>
    <property type="match status" value="1"/>
</dbReference>
<dbReference type="InterPro" id="IPR036388">
    <property type="entry name" value="WH-like_DNA-bd_sf"/>
</dbReference>
<dbReference type="KEGG" id="talb:FTW19_21535"/>
<dbReference type="GO" id="GO:0005829">
    <property type="term" value="C:cytosol"/>
    <property type="evidence" value="ECO:0007669"/>
    <property type="project" value="TreeGrafter"/>
</dbReference>
<dbReference type="Proteomes" id="UP000321820">
    <property type="component" value="Chromosome"/>
</dbReference>
<dbReference type="Gene3D" id="3.40.50.2300">
    <property type="match status" value="1"/>
</dbReference>
<dbReference type="PANTHER" id="PTHR48111">
    <property type="entry name" value="REGULATOR OF RPOS"/>
    <property type="match status" value="1"/>
</dbReference>
<evidence type="ECO:0000313" key="11">
    <source>
        <dbReference type="Proteomes" id="UP000321820"/>
    </source>
</evidence>
<dbReference type="GO" id="GO:0006355">
    <property type="term" value="P:regulation of DNA-templated transcription"/>
    <property type="evidence" value="ECO:0007669"/>
    <property type="project" value="InterPro"/>
</dbReference>
<reference evidence="10 11" key="1">
    <citation type="submission" date="2019-08" db="EMBL/GenBank/DDBJ databases">
        <title>Complete genome sequence of Terriglobus albidus strain ORNL.</title>
        <authorList>
            <person name="Podar M."/>
        </authorList>
    </citation>
    <scope>NUCLEOTIDE SEQUENCE [LARGE SCALE GENOMIC DNA]</scope>
    <source>
        <strain evidence="10 11">ORNL</strain>
    </source>
</reference>
<gene>
    <name evidence="10" type="ORF">FTW19_21535</name>
</gene>
<feature type="domain" description="OmpR/PhoB-type" evidence="9">
    <location>
        <begin position="148"/>
        <end position="244"/>
    </location>
</feature>
<keyword evidence="4 7" id="KW-0238">DNA-binding</keyword>
<dbReference type="Pfam" id="PF00486">
    <property type="entry name" value="Trans_reg_C"/>
    <property type="match status" value="1"/>
</dbReference>
<organism evidence="10 11">
    <name type="scientific">Terriglobus albidus</name>
    <dbReference type="NCBI Taxonomy" id="1592106"/>
    <lineage>
        <taxon>Bacteria</taxon>
        <taxon>Pseudomonadati</taxon>
        <taxon>Acidobacteriota</taxon>
        <taxon>Terriglobia</taxon>
        <taxon>Terriglobales</taxon>
        <taxon>Acidobacteriaceae</taxon>
        <taxon>Terriglobus</taxon>
    </lineage>
</organism>
<protein>
    <submittedName>
        <fullName evidence="10">Response regulator transcription factor</fullName>
    </submittedName>
</protein>
<name>A0A5B9EGR8_9BACT</name>
<sequence>MKHFLGYGRGLASVSPVTMNSLTKYRILVVEDDPRMVELLRQGLRERGHTVATATNARDGQELSLSQQFDTVILDIGLPDRSGITVAEELRSHRDRPAVIMLTAFREEDQIVTGLDSGADDYLTKPFSFDELQARILSVGRRNQMRRATEVNFGVFTLDMEKHRLHARYREVHLTRSEYLALRELALHLGETVSRRQLMIAVWGTTEISQGALDTMMGTLREKLHAVEPEVMSTRRGLGYSLRRETTC</sequence>
<dbReference type="PANTHER" id="PTHR48111:SF1">
    <property type="entry name" value="TWO-COMPONENT RESPONSE REGULATOR ORR33"/>
    <property type="match status" value="1"/>
</dbReference>
<dbReference type="Gene3D" id="1.10.10.10">
    <property type="entry name" value="Winged helix-like DNA-binding domain superfamily/Winged helix DNA-binding domain"/>
    <property type="match status" value="1"/>
</dbReference>
<dbReference type="GO" id="GO:0032993">
    <property type="term" value="C:protein-DNA complex"/>
    <property type="evidence" value="ECO:0007669"/>
    <property type="project" value="TreeGrafter"/>
</dbReference>
<feature type="domain" description="Response regulatory" evidence="8">
    <location>
        <begin position="26"/>
        <end position="140"/>
    </location>
</feature>
<keyword evidence="5" id="KW-0804">Transcription</keyword>
<dbReference type="GO" id="GO:0000156">
    <property type="term" value="F:phosphorelay response regulator activity"/>
    <property type="evidence" value="ECO:0007669"/>
    <property type="project" value="TreeGrafter"/>
</dbReference>
<evidence type="ECO:0000259" key="9">
    <source>
        <dbReference type="PROSITE" id="PS51755"/>
    </source>
</evidence>
<feature type="modified residue" description="4-aspartylphosphate" evidence="6">
    <location>
        <position position="75"/>
    </location>
</feature>
<evidence type="ECO:0000256" key="1">
    <source>
        <dbReference type="ARBA" id="ARBA00022553"/>
    </source>
</evidence>
<dbReference type="SMART" id="SM00862">
    <property type="entry name" value="Trans_reg_C"/>
    <property type="match status" value="1"/>
</dbReference>
<dbReference type="InterPro" id="IPR016032">
    <property type="entry name" value="Sig_transdc_resp-reg_C-effctor"/>
</dbReference>
<evidence type="ECO:0000313" key="10">
    <source>
        <dbReference type="EMBL" id="QEE30335.1"/>
    </source>
</evidence>
<keyword evidence="2" id="KW-0902">Two-component regulatory system</keyword>
<evidence type="ECO:0000259" key="8">
    <source>
        <dbReference type="PROSITE" id="PS50110"/>
    </source>
</evidence>
<dbReference type="Pfam" id="PF00072">
    <property type="entry name" value="Response_reg"/>
    <property type="match status" value="1"/>
</dbReference>
<evidence type="ECO:0000256" key="3">
    <source>
        <dbReference type="ARBA" id="ARBA00023015"/>
    </source>
</evidence>
<dbReference type="PROSITE" id="PS50110">
    <property type="entry name" value="RESPONSE_REGULATORY"/>
    <property type="match status" value="1"/>
</dbReference>
<dbReference type="InterPro" id="IPR001867">
    <property type="entry name" value="OmpR/PhoB-type_DNA-bd"/>
</dbReference>
<keyword evidence="3" id="KW-0805">Transcription regulation</keyword>
<evidence type="ECO:0000256" key="4">
    <source>
        <dbReference type="ARBA" id="ARBA00023125"/>
    </source>
</evidence>
<evidence type="ECO:0000256" key="6">
    <source>
        <dbReference type="PROSITE-ProRule" id="PRU00169"/>
    </source>
</evidence>
<dbReference type="OrthoDB" id="9790442at2"/>
<dbReference type="PROSITE" id="PS51755">
    <property type="entry name" value="OMPR_PHOB"/>
    <property type="match status" value="1"/>
</dbReference>
<dbReference type="SMART" id="SM00448">
    <property type="entry name" value="REC"/>
    <property type="match status" value="1"/>
</dbReference>
<proteinExistence type="predicted"/>
<dbReference type="InterPro" id="IPR001789">
    <property type="entry name" value="Sig_transdc_resp-reg_receiver"/>
</dbReference>
<accession>A0A5B9EGR8</accession>
<keyword evidence="1 6" id="KW-0597">Phosphoprotein</keyword>
<dbReference type="AlphaFoldDB" id="A0A5B9EGR8"/>
<dbReference type="GO" id="GO:0000976">
    <property type="term" value="F:transcription cis-regulatory region binding"/>
    <property type="evidence" value="ECO:0007669"/>
    <property type="project" value="TreeGrafter"/>
</dbReference>
<evidence type="ECO:0000256" key="5">
    <source>
        <dbReference type="ARBA" id="ARBA00023163"/>
    </source>
</evidence>
<feature type="DNA-binding region" description="OmpR/PhoB-type" evidence="7">
    <location>
        <begin position="148"/>
        <end position="244"/>
    </location>
</feature>
<dbReference type="CDD" id="cd00383">
    <property type="entry name" value="trans_reg_C"/>
    <property type="match status" value="1"/>
</dbReference>
<dbReference type="InterPro" id="IPR011006">
    <property type="entry name" value="CheY-like_superfamily"/>
</dbReference>
<dbReference type="Gene3D" id="6.10.250.690">
    <property type="match status" value="1"/>
</dbReference>
<evidence type="ECO:0000256" key="2">
    <source>
        <dbReference type="ARBA" id="ARBA00023012"/>
    </source>
</evidence>
<dbReference type="EMBL" id="CP042806">
    <property type="protein sequence ID" value="QEE30335.1"/>
    <property type="molecule type" value="Genomic_DNA"/>
</dbReference>